<evidence type="ECO:0000313" key="2">
    <source>
        <dbReference type="EMBL" id="RAI02999.1"/>
    </source>
</evidence>
<comment type="caution">
    <text evidence="2">The sequence shown here is derived from an EMBL/GenBank/DDBJ whole genome shotgun (WGS) entry which is preliminary data.</text>
</comment>
<evidence type="ECO:0000256" key="1">
    <source>
        <dbReference type="ARBA" id="ARBA00007274"/>
    </source>
</evidence>
<proteinExistence type="inferred from homology"/>
<gene>
    <name evidence="2" type="ORF">DLJ53_00220</name>
</gene>
<dbReference type="Proteomes" id="UP000249590">
    <property type="component" value="Unassembled WGS sequence"/>
</dbReference>
<accession>A0A8B2P308</accession>
<dbReference type="PANTHER" id="PTHR43300">
    <property type="entry name" value="ACETYLTRANSFERASE"/>
    <property type="match status" value="1"/>
</dbReference>
<dbReference type="GO" id="GO:0016740">
    <property type="term" value="F:transferase activity"/>
    <property type="evidence" value="ECO:0007669"/>
    <property type="project" value="UniProtKB-KW"/>
</dbReference>
<dbReference type="InterPro" id="IPR001451">
    <property type="entry name" value="Hexapep"/>
</dbReference>
<dbReference type="CDD" id="cd03349">
    <property type="entry name" value="LbH_XAT"/>
    <property type="match status" value="1"/>
</dbReference>
<comment type="similarity">
    <text evidence="1">Belongs to the transferase hexapeptide repeat family.</text>
</comment>
<protein>
    <submittedName>
        <fullName evidence="2">Acetyltransferase</fullName>
    </submittedName>
</protein>
<dbReference type="AlphaFoldDB" id="A0A8B2P308"/>
<dbReference type="PANTHER" id="PTHR43300:SF11">
    <property type="entry name" value="ACETYLTRANSFERASE RV3034C-RELATED"/>
    <property type="match status" value="1"/>
</dbReference>
<dbReference type="Gene3D" id="2.160.10.10">
    <property type="entry name" value="Hexapeptide repeat proteins"/>
    <property type="match status" value="1"/>
</dbReference>
<reference evidence="2 3" key="1">
    <citation type="submission" date="2018-05" db="EMBL/GenBank/DDBJ databases">
        <title>Acuticoccus sediminis sp. nov., isolated from deep-sea sediment of Indian Ocean.</title>
        <authorList>
            <person name="Liu X."/>
            <person name="Lai Q."/>
            <person name="Du Y."/>
            <person name="Sun F."/>
            <person name="Zhang X."/>
            <person name="Wang S."/>
            <person name="Shao Z."/>
        </authorList>
    </citation>
    <scope>NUCLEOTIDE SEQUENCE [LARGE SCALE GENOMIC DNA]</scope>
    <source>
        <strain evidence="2 3">PTG4-2</strain>
    </source>
</reference>
<dbReference type="InterPro" id="IPR050179">
    <property type="entry name" value="Trans_hexapeptide_repeat"/>
</dbReference>
<sequence length="221" mass="24127">MSRPLDPTQTHPMVMPDGTAVRTVVHLNRAISHPRMEIGDFTYFGHLEPLDDHAAYLAPFLFPLSPERLVIGRFCQIAHGVRFVTSSANHAMGGISTYPFQNFMMSSATTAEDIRAMFEQAQPKGDTIVGNDVWFGMEAMVMPGVTIGDGAIIGARAVVTRDVPAYSVVTGNPGAVARRRFDDATVAALLDIRWWDWPVALIEANVAAITSCDIEALRAVR</sequence>
<dbReference type="SUPFAM" id="SSF51161">
    <property type="entry name" value="Trimeric LpxA-like enzymes"/>
    <property type="match status" value="1"/>
</dbReference>
<dbReference type="Pfam" id="PF00132">
    <property type="entry name" value="Hexapep"/>
    <property type="match status" value="1"/>
</dbReference>
<dbReference type="OrthoDB" id="9815592at2"/>
<organism evidence="2 3">
    <name type="scientific">Acuticoccus sediminis</name>
    <dbReference type="NCBI Taxonomy" id="2184697"/>
    <lineage>
        <taxon>Bacteria</taxon>
        <taxon>Pseudomonadati</taxon>
        <taxon>Pseudomonadota</taxon>
        <taxon>Alphaproteobacteria</taxon>
        <taxon>Hyphomicrobiales</taxon>
        <taxon>Amorphaceae</taxon>
        <taxon>Acuticoccus</taxon>
    </lineage>
</organism>
<dbReference type="EMBL" id="QHHQ01000001">
    <property type="protein sequence ID" value="RAI02999.1"/>
    <property type="molecule type" value="Genomic_DNA"/>
</dbReference>
<keyword evidence="3" id="KW-1185">Reference proteome</keyword>
<evidence type="ECO:0000313" key="3">
    <source>
        <dbReference type="Proteomes" id="UP000249590"/>
    </source>
</evidence>
<dbReference type="RefSeq" id="WP_111341203.1">
    <property type="nucleotide sequence ID" value="NZ_QHHQ01000001.1"/>
</dbReference>
<name>A0A8B2P308_9HYPH</name>
<keyword evidence="2" id="KW-0808">Transferase</keyword>
<dbReference type="InterPro" id="IPR011004">
    <property type="entry name" value="Trimer_LpxA-like_sf"/>
</dbReference>